<evidence type="ECO:0000256" key="9">
    <source>
        <dbReference type="ARBA" id="ARBA00022842"/>
    </source>
</evidence>
<evidence type="ECO:0000313" key="17">
    <source>
        <dbReference type="Proteomes" id="UP000078520"/>
    </source>
</evidence>
<dbReference type="Pfam" id="PF10410">
    <property type="entry name" value="DnaB_bind"/>
    <property type="match status" value="1"/>
</dbReference>
<evidence type="ECO:0000259" key="15">
    <source>
        <dbReference type="PROSITE" id="PS50880"/>
    </source>
</evidence>
<evidence type="ECO:0000313" key="16">
    <source>
        <dbReference type="EMBL" id="OAQ06873.1"/>
    </source>
</evidence>
<organism evidence="16 17">
    <name type="scientific">Ligilactobacillus aviarius</name>
    <dbReference type="NCBI Taxonomy" id="1606"/>
    <lineage>
        <taxon>Bacteria</taxon>
        <taxon>Bacillati</taxon>
        <taxon>Bacillota</taxon>
        <taxon>Bacilli</taxon>
        <taxon>Lactobacillales</taxon>
        <taxon>Lactobacillaceae</taxon>
        <taxon>Ligilactobacillus</taxon>
    </lineage>
</organism>
<feature type="domain" description="Toprim" evidence="15">
    <location>
        <begin position="268"/>
        <end position="348"/>
    </location>
</feature>
<dbReference type="FunFam" id="3.90.580.10:FF:000001">
    <property type="entry name" value="DNA primase"/>
    <property type="match status" value="1"/>
</dbReference>
<dbReference type="InterPro" id="IPR037068">
    <property type="entry name" value="DNA_primase_core_N_sf"/>
</dbReference>
<keyword evidence="1 12" id="KW-0240">DNA-directed RNA polymerase</keyword>
<comment type="cofactor">
    <cofactor evidence="12 13 14">
        <name>Zn(2+)</name>
        <dbReference type="ChEBI" id="CHEBI:29105"/>
    </cofactor>
    <text evidence="12 13 14">Binds 1 zinc ion per monomer.</text>
</comment>
<dbReference type="InterPro" id="IPR019475">
    <property type="entry name" value="DNA_primase_DnaB-bd"/>
</dbReference>
<comment type="domain">
    <text evidence="12">Contains an N-terminal zinc-binding domain, a central core domain that contains the primase activity, and a C-terminal DnaB-binding domain.</text>
</comment>
<keyword evidence="5 12" id="KW-0235">DNA replication</keyword>
<evidence type="ECO:0000256" key="1">
    <source>
        <dbReference type="ARBA" id="ARBA00022478"/>
    </source>
</evidence>
<dbReference type="EMBL" id="LVKI01000047">
    <property type="protein sequence ID" value="OAQ06873.1"/>
    <property type="molecule type" value="Genomic_DNA"/>
</dbReference>
<dbReference type="InterPro" id="IPR036977">
    <property type="entry name" value="DNA_primase_Znf_CHC2"/>
</dbReference>
<evidence type="ECO:0000256" key="4">
    <source>
        <dbReference type="ARBA" id="ARBA00022695"/>
    </source>
</evidence>
<dbReference type="InterPro" id="IPR016136">
    <property type="entry name" value="DNA_helicase_N/primase_C"/>
</dbReference>
<reference evidence="17" key="1">
    <citation type="submission" date="2016-03" db="EMBL/GenBank/DDBJ databases">
        <authorList>
            <person name="Johnson T.J."/>
            <person name="Youmans B."/>
            <person name="Case K."/>
            <person name="Noll S."/>
        </authorList>
    </citation>
    <scope>NUCLEOTIDE SEQUENCE [LARGE SCALE GENOMIC DNA]</scope>
    <source>
        <strain evidence="17">UMNLAv8</strain>
    </source>
</reference>
<keyword evidence="3 12" id="KW-0808">Transferase</keyword>
<dbReference type="GO" id="GO:0005737">
    <property type="term" value="C:cytoplasm"/>
    <property type="evidence" value="ECO:0007669"/>
    <property type="project" value="TreeGrafter"/>
</dbReference>
<comment type="similarity">
    <text evidence="12 13">Belongs to the DnaG primase family.</text>
</comment>
<dbReference type="Gene3D" id="3.40.1360.10">
    <property type="match status" value="1"/>
</dbReference>
<dbReference type="CDD" id="cd03364">
    <property type="entry name" value="TOPRIM_DnaG_primases"/>
    <property type="match status" value="1"/>
</dbReference>
<dbReference type="EC" id="2.7.7.101" evidence="12"/>
<dbReference type="InterPro" id="IPR013264">
    <property type="entry name" value="DNAG_N"/>
</dbReference>
<dbReference type="PIRSF" id="PIRSF002811">
    <property type="entry name" value="DnaG"/>
    <property type="match status" value="1"/>
</dbReference>
<dbReference type="Pfam" id="PF08275">
    <property type="entry name" value="DNAG_N"/>
    <property type="match status" value="1"/>
</dbReference>
<evidence type="ECO:0000256" key="6">
    <source>
        <dbReference type="ARBA" id="ARBA00022723"/>
    </source>
</evidence>
<dbReference type="InterPro" id="IPR006295">
    <property type="entry name" value="DNA_primase_DnaG"/>
</dbReference>
<keyword evidence="4 12" id="KW-0548">Nucleotidyltransferase</keyword>
<keyword evidence="11 12" id="KW-0804">Transcription</keyword>
<evidence type="ECO:0000256" key="7">
    <source>
        <dbReference type="ARBA" id="ARBA00022771"/>
    </source>
</evidence>
<dbReference type="GO" id="GO:0003677">
    <property type="term" value="F:DNA binding"/>
    <property type="evidence" value="ECO:0007669"/>
    <property type="project" value="UniProtKB-KW"/>
</dbReference>
<evidence type="ECO:0000256" key="13">
    <source>
        <dbReference type="PIRNR" id="PIRNR002811"/>
    </source>
</evidence>
<dbReference type="GO" id="GO:1990077">
    <property type="term" value="C:primosome complex"/>
    <property type="evidence" value="ECO:0007669"/>
    <property type="project" value="UniProtKB-KW"/>
</dbReference>
<evidence type="ECO:0000256" key="3">
    <source>
        <dbReference type="ARBA" id="ARBA00022679"/>
    </source>
</evidence>
<dbReference type="InterPro" id="IPR034151">
    <property type="entry name" value="TOPRIM_DnaG_bac"/>
</dbReference>
<protein>
    <recommendedName>
        <fullName evidence="12 13">DNA primase</fullName>
        <ecNumber evidence="12">2.7.7.101</ecNumber>
    </recommendedName>
</protein>
<dbReference type="RefSeq" id="WP_064208224.1">
    <property type="nucleotide sequence ID" value="NZ_LVKC01000048.1"/>
</dbReference>
<evidence type="ECO:0000256" key="5">
    <source>
        <dbReference type="ARBA" id="ARBA00022705"/>
    </source>
</evidence>
<name>A0A179CFP9_9LACO</name>
<feature type="zinc finger region" description="CHC2-type" evidence="12 14">
    <location>
        <begin position="38"/>
        <end position="62"/>
    </location>
</feature>
<dbReference type="GO" id="GO:0006269">
    <property type="term" value="P:DNA replication, synthesis of primer"/>
    <property type="evidence" value="ECO:0007669"/>
    <property type="project" value="UniProtKB-UniRule"/>
</dbReference>
<comment type="function">
    <text evidence="12 13">RNA polymerase that catalyzes the synthesis of short RNA molecules used as primers for DNA polymerase during DNA replication.</text>
</comment>
<comment type="catalytic activity">
    <reaction evidence="12">
        <text>ssDNA + n NTP = ssDNA/pppN(pN)n-1 hybrid + (n-1) diphosphate.</text>
        <dbReference type="EC" id="2.7.7.101"/>
    </reaction>
</comment>
<dbReference type="GO" id="GO:0008270">
    <property type="term" value="F:zinc ion binding"/>
    <property type="evidence" value="ECO:0007669"/>
    <property type="project" value="UniProtKB-UniRule"/>
</dbReference>
<dbReference type="Pfam" id="PF13155">
    <property type="entry name" value="Toprim_2"/>
    <property type="match status" value="1"/>
</dbReference>
<keyword evidence="8 12" id="KW-0862">Zinc</keyword>
<dbReference type="GO" id="GO:0003899">
    <property type="term" value="F:DNA-directed RNA polymerase activity"/>
    <property type="evidence" value="ECO:0007669"/>
    <property type="project" value="UniProtKB-UniRule"/>
</dbReference>
<comment type="subunit">
    <text evidence="12">Monomer. Interacts with DnaB.</text>
</comment>
<dbReference type="Gene3D" id="3.90.980.10">
    <property type="entry name" value="DNA primase, catalytic core, N-terminal domain"/>
    <property type="match status" value="1"/>
</dbReference>
<gene>
    <name evidence="12" type="primary">dnaG</name>
    <name evidence="16" type="ORF">A3O14_07440</name>
</gene>
<dbReference type="PANTHER" id="PTHR30313:SF2">
    <property type="entry name" value="DNA PRIMASE"/>
    <property type="match status" value="1"/>
</dbReference>
<dbReference type="NCBIfam" id="TIGR01391">
    <property type="entry name" value="dnaG"/>
    <property type="match status" value="1"/>
</dbReference>
<comment type="caution">
    <text evidence="16">The sequence shown here is derived from an EMBL/GenBank/DDBJ whole genome shotgun (WGS) entry which is preliminary data.</text>
</comment>
<dbReference type="GO" id="GO:0000428">
    <property type="term" value="C:DNA-directed RNA polymerase complex"/>
    <property type="evidence" value="ECO:0007669"/>
    <property type="project" value="UniProtKB-KW"/>
</dbReference>
<keyword evidence="9" id="KW-0460">Magnesium</keyword>
<dbReference type="SMART" id="SM00493">
    <property type="entry name" value="TOPRIM"/>
    <property type="match status" value="1"/>
</dbReference>
<dbReference type="PANTHER" id="PTHR30313">
    <property type="entry name" value="DNA PRIMASE"/>
    <property type="match status" value="1"/>
</dbReference>
<dbReference type="PROSITE" id="PS50880">
    <property type="entry name" value="TOPRIM"/>
    <property type="match status" value="1"/>
</dbReference>
<accession>A0A179CFP9</accession>
<dbReference type="HAMAP" id="MF_00974">
    <property type="entry name" value="DNA_primase_DnaG"/>
    <property type="match status" value="1"/>
</dbReference>
<dbReference type="SUPFAM" id="SSF56731">
    <property type="entry name" value="DNA primase core"/>
    <property type="match status" value="1"/>
</dbReference>
<dbReference type="Gene3D" id="1.10.860.10">
    <property type="entry name" value="DNAb Helicase, Chain A"/>
    <property type="match status" value="1"/>
</dbReference>
<evidence type="ECO:0000256" key="2">
    <source>
        <dbReference type="ARBA" id="ARBA00022515"/>
    </source>
</evidence>
<keyword evidence="10 12" id="KW-0238">DNA-binding</keyword>
<evidence type="ECO:0000256" key="12">
    <source>
        <dbReference type="HAMAP-Rule" id="MF_00974"/>
    </source>
</evidence>
<dbReference type="InterPro" id="IPR002694">
    <property type="entry name" value="Znf_CHC2"/>
</dbReference>
<keyword evidence="6 12" id="KW-0479">Metal-binding</keyword>
<dbReference type="AlphaFoldDB" id="A0A179CFP9"/>
<keyword evidence="2 12" id="KW-0639">Primosome</keyword>
<proteinExistence type="inferred from homology"/>
<evidence type="ECO:0000256" key="11">
    <source>
        <dbReference type="ARBA" id="ARBA00023163"/>
    </source>
</evidence>
<evidence type="ECO:0000256" key="10">
    <source>
        <dbReference type="ARBA" id="ARBA00023125"/>
    </source>
</evidence>
<dbReference type="InterPro" id="IPR030846">
    <property type="entry name" value="DnaG_bac"/>
</dbReference>
<evidence type="ECO:0000256" key="14">
    <source>
        <dbReference type="PIRSR" id="PIRSR002811-1"/>
    </source>
</evidence>
<dbReference type="InterPro" id="IPR050219">
    <property type="entry name" value="DnaG_primase"/>
</dbReference>
<dbReference type="InterPro" id="IPR006171">
    <property type="entry name" value="TOPRIM_dom"/>
</dbReference>
<evidence type="ECO:0000256" key="8">
    <source>
        <dbReference type="ARBA" id="ARBA00022833"/>
    </source>
</evidence>
<dbReference type="Gene3D" id="3.90.580.10">
    <property type="entry name" value="Zinc finger, CHC2-type domain"/>
    <property type="match status" value="1"/>
</dbReference>
<dbReference type="OrthoDB" id="9803773at2"/>
<keyword evidence="7 12" id="KW-0863">Zinc-finger</keyword>
<dbReference type="Pfam" id="PF01807">
    <property type="entry name" value="Zn_ribbon_DnaG"/>
    <property type="match status" value="1"/>
</dbReference>
<dbReference type="SUPFAM" id="SSF57783">
    <property type="entry name" value="Zinc beta-ribbon"/>
    <property type="match status" value="1"/>
</dbReference>
<dbReference type="SMART" id="SM00400">
    <property type="entry name" value="ZnF_CHCC"/>
    <property type="match status" value="1"/>
</dbReference>
<sequence length="629" mass="72964">MRIPPELIDQVRSEVNILDVVSQKVQLHKSGKNWFGFCPFHPETTPSFSVNEQKQIFNCFSCHRGGNVFKFVMETEGLTFPEAFQKVAEMSGISLDPKYTQLGSLNAAESSENGKIISLYAQATQLYHHILVNTELGEEALNYLHDRGLNDDMINEFNLGFAPTTDILKNFVKEKQIDYQVLRKSGLFVERPLNADDPVDNLNDRFKDRVMFPINDANGHPIAFSGRALHTEDKTVPKYLNSPETPIFNKRRVLFNLDKAKATIRQTKSVILFEGFMDVLAAYRAGVKNGVASMGTSLTDEQIGILAHQARKLSICYDGDDPGKNATKRALEIIRPSERFDLEVINLPDKLDPDEVVKKYGEEKFREIVQNQHETPLSFFMHFYARNRNLENENDQLAYISDILKELVTVKDPIERDLYLNRLASKFGVEYRNLESQLQSLMAEQQAREKTNPRANAQTPEREFANYQKTITTVTESFEKPKYSRVERAERLLLYRMLHERDVWFKVRELEDFNFIHQSYQTLYLLAEEYFNHDEEFDDAKFLEMISDDQLHSLATELLMEEYQGMATDQEIEDCISLIMNEYPLDEKIKRLDEKIKKAKRMNDSDNLMSLIMEKTNLLRQKDLMKSEN</sequence>
<dbReference type="Proteomes" id="UP000078520">
    <property type="component" value="Unassembled WGS sequence"/>
</dbReference>